<evidence type="ECO:0000313" key="3">
    <source>
        <dbReference type="Proteomes" id="UP000198983"/>
    </source>
</evidence>
<dbReference type="STRING" id="117157.SAMN04489717_4257"/>
<feature type="region of interest" description="Disordered" evidence="1">
    <location>
        <begin position="293"/>
        <end position="347"/>
    </location>
</feature>
<proteinExistence type="predicted"/>
<dbReference type="EMBL" id="LT629732">
    <property type="protein sequence ID" value="SDS89585.1"/>
    <property type="molecule type" value="Genomic_DNA"/>
</dbReference>
<feature type="region of interest" description="Disordered" evidence="1">
    <location>
        <begin position="34"/>
        <end position="55"/>
    </location>
</feature>
<accession>A0A1H1VXX1</accession>
<feature type="compositionally biased region" description="Basic and acidic residues" evidence="1">
    <location>
        <begin position="39"/>
        <end position="55"/>
    </location>
</feature>
<keyword evidence="3" id="KW-1185">Reference proteome</keyword>
<evidence type="ECO:0000256" key="1">
    <source>
        <dbReference type="SAM" id="MobiDB-lite"/>
    </source>
</evidence>
<dbReference type="Proteomes" id="UP000198983">
    <property type="component" value="Chromosome I"/>
</dbReference>
<organism evidence="2 3">
    <name type="scientific">Actinopolymorpha singaporensis</name>
    <dbReference type="NCBI Taxonomy" id="117157"/>
    <lineage>
        <taxon>Bacteria</taxon>
        <taxon>Bacillati</taxon>
        <taxon>Actinomycetota</taxon>
        <taxon>Actinomycetes</taxon>
        <taxon>Propionibacteriales</taxon>
        <taxon>Actinopolymorphaceae</taxon>
        <taxon>Actinopolymorpha</taxon>
    </lineage>
</organism>
<reference evidence="2 3" key="1">
    <citation type="submission" date="2016-10" db="EMBL/GenBank/DDBJ databases">
        <authorList>
            <person name="de Groot N.N."/>
        </authorList>
    </citation>
    <scope>NUCLEOTIDE SEQUENCE [LARGE SCALE GENOMIC DNA]</scope>
    <source>
        <strain evidence="2 3">DSM 22024</strain>
    </source>
</reference>
<gene>
    <name evidence="2" type="ORF">SAMN04489717_4257</name>
</gene>
<protein>
    <submittedName>
        <fullName evidence="2">Uncharacterized protein</fullName>
    </submittedName>
</protein>
<name>A0A1H1VXX1_9ACTN</name>
<evidence type="ECO:0000313" key="2">
    <source>
        <dbReference type="EMBL" id="SDS89585.1"/>
    </source>
</evidence>
<feature type="compositionally biased region" description="Basic and acidic residues" evidence="1">
    <location>
        <begin position="293"/>
        <end position="309"/>
    </location>
</feature>
<dbReference type="AlphaFoldDB" id="A0A1H1VXX1"/>
<sequence length="347" mass="36554">MVAGSEEETGDAGRAEQRAVVGCAGTVPREDLENLGAFETRKQRARRVEQARDSADGRRRLPGVLLLGRADHHLTVGARHDVHGFAVYDGAHRPGRRLVGRQPYAQNLTTYGPDEAVLWHLWGQAVAGRHQDGIGGHQPPVLGAHAVHRRSRTVIVTVSPSGDGRWDRPAAFDPVAEQGEQRGGDPARVDAVVTGQVCPAGDPGGEFGFALAQATPSEFLVLDAMRSKHVENPAYHLNVVVVAADQQRTGAAVVDVHTGRGLKPGGVLRPQAGALHPEAEEVLLAVPGLTGRGEHPCGRVGRAGDRSGIEDTNVVPGAKEFDAAGQPDDARAEYGDPHVGSSLPSPA</sequence>